<dbReference type="Pfam" id="PF12797">
    <property type="entry name" value="Fer4_2"/>
    <property type="match status" value="1"/>
</dbReference>
<protein>
    <submittedName>
        <fullName evidence="9">Dimethyl sulfoxide reductase subunit B</fullName>
    </submittedName>
</protein>
<evidence type="ECO:0000256" key="1">
    <source>
        <dbReference type="ARBA" id="ARBA00022448"/>
    </source>
</evidence>
<gene>
    <name evidence="9" type="ORF">D1639_03385</name>
</gene>
<dbReference type="PROSITE" id="PS00198">
    <property type="entry name" value="4FE4S_FER_1"/>
    <property type="match status" value="1"/>
</dbReference>
<comment type="caution">
    <text evidence="9">The sequence shown here is derived from an EMBL/GenBank/DDBJ whole genome shotgun (WGS) entry which is preliminary data.</text>
</comment>
<keyword evidence="1" id="KW-0813">Transport</keyword>
<evidence type="ECO:0000313" key="9">
    <source>
        <dbReference type="EMBL" id="NBI34089.1"/>
    </source>
</evidence>
<evidence type="ECO:0000256" key="4">
    <source>
        <dbReference type="ARBA" id="ARBA00022737"/>
    </source>
</evidence>
<organism evidence="9">
    <name type="scientific">Muribaculaceae bacterium Z82</name>
    <dbReference type="NCBI Taxonomy" id="2304548"/>
    <lineage>
        <taxon>Bacteria</taxon>
        <taxon>Pseudomonadati</taxon>
        <taxon>Bacteroidota</taxon>
        <taxon>Bacteroidia</taxon>
        <taxon>Bacteroidales</taxon>
        <taxon>Muribaculaceae</taxon>
    </lineage>
</organism>
<dbReference type="PANTHER" id="PTHR43177">
    <property type="entry name" value="PROTEIN NRFC"/>
    <property type="match status" value="1"/>
</dbReference>
<dbReference type="InterPro" id="IPR050954">
    <property type="entry name" value="ET_IronSulfur_Cluster-Binding"/>
</dbReference>
<feature type="domain" description="4Fe-4S ferredoxin-type" evidence="8">
    <location>
        <begin position="5"/>
        <end position="33"/>
    </location>
</feature>
<dbReference type="Gene3D" id="3.30.70.20">
    <property type="match status" value="2"/>
</dbReference>
<dbReference type="PROSITE" id="PS51379">
    <property type="entry name" value="4FE4S_FER_2"/>
    <property type="match status" value="3"/>
</dbReference>
<keyword evidence="6" id="KW-0408">Iron</keyword>
<keyword evidence="2" id="KW-0004">4Fe-4S</keyword>
<keyword evidence="5" id="KW-0249">Electron transport</keyword>
<dbReference type="InterPro" id="IPR017896">
    <property type="entry name" value="4Fe4S_Fe-S-bd"/>
</dbReference>
<dbReference type="EMBL" id="QWKH01000013">
    <property type="protein sequence ID" value="NBI34089.1"/>
    <property type="molecule type" value="Genomic_DNA"/>
</dbReference>
<evidence type="ECO:0000259" key="8">
    <source>
        <dbReference type="PROSITE" id="PS51379"/>
    </source>
</evidence>
<dbReference type="Pfam" id="PF13247">
    <property type="entry name" value="Fer4_11"/>
    <property type="match status" value="1"/>
</dbReference>
<keyword evidence="4" id="KW-0677">Repeat</keyword>
<dbReference type="AlphaFoldDB" id="A0A7C9NS96"/>
<keyword evidence="7" id="KW-0411">Iron-sulfur</keyword>
<evidence type="ECO:0000256" key="6">
    <source>
        <dbReference type="ARBA" id="ARBA00023004"/>
    </source>
</evidence>
<proteinExistence type="predicted"/>
<accession>A0A7C9NS96</accession>
<dbReference type="GO" id="GO:0051539">
    <property type="term" value="F:4 iron, 4 sulfur cluster binding"/>
    <property type="evidence" value="ECO:0007669"/>
    <property type="project" value="UniProtKB-KW"/>
</dbReference>
<feature type="domain" description="4Fe-4S ferredoxin-type" evidence="8">
    <location>
        <begin position="58"/>
        <end position="90"/>
    </location>
</feature>
<reference evidence="9" key="1">
    <citation type="submission" date="2018-08" db="EMBL/GenBank/DDBJ databases">
        <title>Murine metabolic-syndrome-specific gut microbial biobank.</title>
        <authorList>
            <person name="Liu C."/>
        </authorList>
    </citation>
    <scope>NUCLEOTIDE SEQUENCE [LARGE SCALE GENOMIC DNA]</scope>
    <source>
        <strain evidence="9">Z82</strain>
    </source>
</reference>
<evidence type="ECO:0000256" key="2">
    <source>
        <dbReference type="ARBA" id="ARBA00022485"/>
    </source>
</evidence>
<keyword evidence="3" id="KW-0479">Metal-binding</keyword>
<dbReference type="CDD" id="cd16371">
    <property type="entry name" value="DMSOR_beta_like"/>
    <property type="match status" value="1"/>
</dbReference>
<evidence type="ECO:0000256" key="3">
    <source>
        <dbReference type="ARBA" id="ARBA00022723"/>
    </source>
</evidence>
<feature type="domain" description="4Fe-4S ferredoxin-type" evidence="8">
    <location>
        <begin position="91"/>
        <end position="120"/>
    </location>
</feature>
<evidence type="ECO:0000256" key="7">
    <source>
        <dbReference type="ARBA" id="ARBA00023014"/>
    </source>
</evidence>
<evidence type="ECO:0000256" key="5">
    <source>
        <dbReference type="ARBA" id="ARBA00022982"/>
    </source>
</evidence>
<dbReference type="InterPro" id="IPR017900">
    <property type="entry name" value="4Fe4S_Fe_S_CS"/>
</dbReference>
<sequence>MASTYGFLVDASRCTGCKTCVMACKDYNDLDASCAYRRVWDYEGGTWERDEAGAWTQRAFCYSLSLACNHCEEPVCVQVCPTGAMHKEDNGLVRVDRHVCVGCGYCELACPYRAPHVGADTLQSQKCDGCFDRVGCGGKPLCVEACPLHALDFGPLDELRARDGVVDAVAPLPEPDYTHPCLVVRPPLCARPVDDREGFVANPKEVQ</sequence>
<dbReference type="PANTHER" id="PTHR43177:SF5">
    <property type="entry name" value="ANAEROBIC DIMETHYL SULFOXIDE REDUCTASE CHAIN B-RELATED"/>
    <property type="match status" value="1"/>
</dbReference>
<name>A0A7C9NS96_9BACT</name>
<dbReference type="GO" id="GO:0046872">
    <property type="term" value="F:metal ion binding"/>
    <property type="evidence" value="ECO:0007669"/>
    <property type="project" value="UniProtKB-KW"/>
</dbReference>
<dbReference type="SUPFAM" id="SSF54862">
    <property type="entry name" value="4Fe-4S ferredoxins"/>
    <property type="match status" value="1"/>
</dbReference>